<keyword evidence="1" id="KW-0812">Transmembrane</keyword>
<proteinExistence type="predicted"/>
<sequence>MRGRTTQWGPVLGLLLVAPFIGEFLLGNMTLAELPVGLLLAPMYGCGALLVREVGRRWRGWPTMVLLAAAYALFEEGPVDQLLWNDSYAGHDLLHGPSFIPAIGMSVELTQAVLALHTVWSVCVPIALVEAIAVSSRDRPWLGRTGLIVTAVLFVLGATLVFAGNYSVEHFIAAPGQIAAVVAVMVVLVVAAFVAVPARRERTAGDPPAPLLVGLVSFAVTSAYWGPSTLIVANWYEWVGVAVWFFLVAIGVCLVLRWTQRAGWTEAHTCALAVGATLTYVWVSFPTRPESGGSVVVDLASNVVFGVLACSLVLWATRRAAREPGHGPWVGAASSGARGT</sequence>
<keyword evidence="1" id="KW-1133">Transmembrane helix</keyword>
<feature type="transmembrane region" description="Helical" evidence="1">
    <location>
        <begin position="238"/>
        <end position="256"/>
    </location>
</feature>
<feature type="transmembrane region" description="Helical" evidence="1">
    <location>
        <begin position="146"/>
        <end position="166"/>
    </location>
</feature>
<feature type="transmembrane region" description="Helical" evidence="1">
    <location>
        <begin position="7"/>
        <end position="26"/>
    </location>
</feature>
<name>A0ABX8S0G3_NOCIO</name>
<feature type="transmembrane region" description="Helical" evidence="1">
    <location>
        <begin position="178"/>
        <end position="196"/>
    </location>
</feature>
<keyword evidence="3" id="KW-1185">Reference proteome</keyword>
<feature type="transmembrane region" description="Helical" evidence="1">
    <location>
        <begin position="263"/>
        <end position="283"/>
    </location>
</feature>
<evidence type="ECO:0000256" key="1">
    <source>
        <dbReference type="SAM" id="Phobius"/>
    </source>
</evidence>
<dbReference type="Proteomes" id="UP000694257">
    <property type="component" value="Chromosome"/>
</dbReference>
<accession>A0ABX8S0G3</accession>
<feature type="transmembrane region" description="Helical" evidence="1">
    <location>
        <begin position="208"/>
        <end position="226"/>
    </location>
</feature>
<dbReference type="RefSeq" id="WP_218477584.1">
    <property type="nucleotide sequence ID" value="NZ_BAABJN010000007.1"/>
</dbReference>
<evidence type="ECO:0000313" key="3">
    <source>
        <dbReference type="Proteomes" id="UP000694257"/>
    </source>
</evidence>
<organism evidence="2 3">
    <name type="scientific">Nocardia iowensis</name>
    <dbReference type="NCBI Taxonomy" id="204891"/>
    <lineage>
        <taxon>Bacteria</taxon>
        <taxon>Bacillati</taxon>
        <taxon>Actinomycetota</taxon>
        <taxon>Actinomycetes</taxon>
        <taxon>Mycobacteriales</taxon>
        <taxon>Nocardiaceae</taxon>
        <taxon>Nocardia</taxon>
    </lineage>
</organism>
<feature type="transmembrane region" description="Helical" evidence="1">
    <location>
        <begin position="114"/>
        <end position="134"/>
    </location>
</feature>
<gene>
    <name evidence="2" type="ORF">KV110_18630</name>
</gene>
<dbReference type="EMBL" id="CP078145">
    <property type="protein sequence ID" value="QXN94881.1"/>
    <property type="molecule type" value="Genomic_DNA"/>
</dbReference>
<evidence type="ECO:0008006" key="4">
    <source>
        <dbReference type="Google" id="ProtNLM"/>
    </source>
</evidence>
<keyword evidence="1" id="KW-0472">Membrane</keyword>
<evidence type="ECO:0000313" key="2">
    <source>
        <dbReference type="EMBL" id="QXN94881.1"/>
    </source>
</evidence>
<feature type="transmembrane region" description="Helical" evidence="1">
    <location>
        <begin position="295"/>
        <end position="316"/>
    </location>
</feature>
<protein>
    <recommendedName>
        <fullName evidence="4">DUF998 domain-containing protein</fullName>
    </recommendedName>
</protein>
<reference evidence="2 3" key="1">
    <citation type="submission" date="2021-07" db="EMBL/GenBank/DDBJ databases">
        <title>Whole Genome Sequence of Nocardia Iowensis.</title>
        <authorList>
            <person name="Lamm A."/>
            <person name="Collins-Fairclough A.M."/>
            <person name="Bunk B."/>
            <person name="Sproer C."/>
        </authorList>
    </citation>
    <scope>NUCLEOTIDE SEQUENCE [LARGE SCALE GENOMIC DNA]</scope>
    <source>
        <strain evidence="2 3">NRRL 5646</strain>
    </source>
</reference>